<dbReference type="RefSeq" id="WP_240831745.1">
    <property type="nucleotide sequence ID" value="NZ_JAKWBL010000004.1"/>
</dbReference>
<evidence type="ECO:0000313" key="2">
    <source>
        <dbReference type="Proteomes" id="UP001202248"/>
    </source>
</evidence>
<comment type="caution">
    <text evidence="1">The sequence shown here is derived from an EMBL/GenBank/DDBJ whole genome shotgun (WGS) entry which is preliminary data.</text>
</comment>
<organism evidence="1 2">
    <name type="scientific">Niabella ginsengisoli</name>
    <dbReference type="NCBI Taxonomy" id="522298"/>
    <lineage>
        <taxon>Bacteria</taxon>
        <taxon>Pseudomonadati</taxon>
        <taxon>Bacteroidota</taxon>
        <taxon>Chitinophagia</taxon>
        <taxon>Chitinophagales</taxon>
        <taxon>Chitinophagaceae</taxon>
        <taxon>Niabella</taxon>
    </lineage>
</organism>
<sequence>MAIILDADEISIKTYRGYLEKVLFTALAKTMPLEQFIYPAQNKATIALPDNIIATPFPAAKGLFRQKKWINGCVKKCIGFYQFYKNAENDCTLETDFVDLYRN</sequence>
<evidence type="ECO:0000313" key="1">
    <source>
        <dbReference type="EMBL" id="MCH5599712.1"/>
    </source>
</evidence>
<dbReference type="EMBL" id="JAKWBL010000004">
    <property type="protein sequence ID" value="MCH5599712.1"/>
    <property type="molecule type" value="Genomic_DNA"/>
</dbReference>
<accession>A0ABS9SMY4</accession>
<dbReference type="Proteomes" id="UP001202248">
    <property type="component" value="Unassembled WGS sequence"/>
</dbReference>
<name>A0ABS9SMY4_9BACT</name>
<gene>
    <name evidence="1" type="ORF">MKP09_18235</name>
</gene>
<reference evidence="1 2" key="1">
    <citation type="submission" date="2022-02" db="EMBL/GenBank/DDBJ databases">
        <authorList>
            <person name="Min J."/>
        </authorList>
    </citation>
    <scope>NUCLEOTIDE SEQUENCE [LARGE SCALE GENOMIC DNA]</scope>
    <source>
        <strain evidence="1 2">GR10-1</strain>
    </source>
</reference>
<proteinExistence type="predicted"/>
<keyword evidence="2" id="KW-1185">Reference proteome</keyword>
<protein>
    <submittedName>
        <fullName evidence="1">Uncharacterized protein</fullName>
    </submittedName>
</protein>